<gene>
    <name evidence="10" type="primary">KMT5C</name>
</gene>
<proteinExistence type="predicted"/>
<dbReference type="GO" id="GO:0005694">
    <property type="term" value="C:chromosome"/>
    <property type="evidence" value="ECO:0007669"/>
    <property type="project" value="UniProtKB-SubCell"/>
</dbReference>
<dbReference type="Ensembl" id="ENSCUST00005009077.1">
    <property type="protein sequence ID" value="ENSCUSP00005008715.1"/>
    <property type="gene ID" value="ENSCUSG00005005413.1"/>
</dbReference>
<reference evidence="10" key="1">
    <citation type="submission" date="2020-10" db="EMBL/GenBank/DDBJ databases">
        <title>Catharus ustulatus (Swainson's thrush) genome, bCatUst1, primary haplotype v2.</title>
        <authorList>
            <person name="Delmore K."/>
            <person name="Vafadar M."/>
            <person name="Formenti G."/>
            <person name="Chow W."/>
            <person name="Pelan S."/>
            <person name="Howe K."/>
            <person name="Rhie A."/>
            <person name="Mountcastle J."/>
            <person name="Haase B."/>
            <person name="Fedrigo O."/>
            <person name="Jarvis E.D."/>
        </authorList>
    </citation>
    <scope>NUCLEOTIDE SEQUENCE [LARGE SCALE GENOMIC DNA]</scope>
</reference>
<evidence type="ECO:0000313" key="10">
    <source>
        <dbReference type="Ensembl" id="ENSCUSP00005008715.1"/>
    </source>
</evidence>
<name>A0A8C3U6Z6_CATUS</name>
<accession>A0A8C3U6Z6</accession>
<dbReference type="GO" id="GO:0032259">
    <property type="term" value="P:methylation"/>
    <property type="evidence" value="ECO:0007669"/>
    <property type="project" value="UniProtKB-KW"/>
</dbReference>
<dbReference type="AlphaFoldDB" id="A0A8C3U6Z6"/>
<dbReference type="GO" id="GO:0042799">
    <property type="term" value="F:histone H4K20 methyltransferase activity"/>
    <property type="evidence" value="ECO:0007669"/>
    <property type="project" value="TreeGrafter"/>
</dbReference>
<reference evidence="10" key="3">
    <citation type="submission" date="2025-09" db="UniProtKB">
        <authorList>
            <consortium name="Ensembl"/>
        </authorList>
    </citation>
    <scope>IDENTIFICATION</scope>
</reference>
<keyword evidence="4" id="KW-0489">Methyltransferase</keyword>
<dbReference type="FunFam" id="1.10.10.1700:FF:000001">
    <property type="entry name" value="Histone-lysine N-methyltransferase"/>
    <property type="match status" value="1"/>
</dbReference>
<dbReference type="PANTHER" id="PTHR12977:SF11">
    <property type="entry name" value="HISTONE-LYSINE N-METHYLTRANSFERASE KMT5C"/>
    <property type="match status" value="1"/>
</dbReference>
<keyword evidence="6" id="KW-0949">S-adenosyl-L-methionine</keyword>
<reference evidence="10" key="2">
    <citation type="submission" date="2025-08" db="UniProtKB">
        <authorList>
            <consortium name="Ensembl"/>
        </authorList>
    </citation>
    <scope>IDENTIFICATION</scope>
</reference>
<dbReference type="GO" id="GO:0005634">
    <property type="term" value="C:nucleus"/>
    <property type="evidence" value="ECO:0007669"/>
    <property type="project" value="UniProtKB-SubCell"/>
</dbReference>
<evidence type="ECO:0000256" key="8">
    <source>
        <dbReference type="ARBA" id="ARBA00023242"/>
    </source>
</evidence>
<evidence type="ECO:0000256" key="4">
    <source>
        <dbReference type="ARBA" id="ARBA00022603"/>
    </source>
</evidence>
<feature type="compositionally biased region" description="Low complexity" evidence="9">
    <location>
        <begin position="393"/>
        <end position="409"/>
    </location>
</feature>
<evidence type="ECO:0000313" key="11">
    <source>
        <dbReference type="Proteomes" id="UP000694563"/>
    </source>
</evidence>
<evidence type="ECO:0000256" key="5">
    <source>
        <dbReference type="ARBA" id="ARBA00022679"/>
    </source>
</evidence>
<dbReference type="InterPro" id="IPR046341">
    <property type="entry name" value="SET_dom_sf"/>
</dbReference>
<keyword evidence="7" id="KW-0156">Chromatin regulator</keyword>
<feature type="compositionally biased region" description="Pro residues" evidence="9">
    <location>
        <begin position="313"/>
        <end position="344"/>
    </location>
</feature>
<evidence type="ECO:0000256" key="9">
    <source>
        <dbReference type="SAM" id="MobiDB-lite"/>
    </source>
</evidence>
<feature type="region of interest" description="Disordered" evidence="9">
    <location>
        <begin position="243"/>
        <end position="445"/>
    </location>
</feature>
<evidence type="ECO:0000256" key="6">
    <source>
        <dbReference type="ARBA" id="ARBA00022691"/>
    </source>
</evidence>
<keyword evidence="3" id="KW-0158">Chromosome</keyword>
<feature type="compositionally biased region" description="Gly residues" evidence="9">
    <location>
        <begin position="374"/>
        <end position="384"/>
    </location>
</feature>
<keyword evidence="8" id="KW-0539">Nucleus</keyword>
<feature type="compositionally biased region" description="Gly residues" evidence="9">
    <location>
        <begin position="410"/>
        <end position="423"/>
    </location>
</feature>
<sequence length="525" mass="56662">MRSRTPVAAVTARELCENDDLATSLVLDSVLGFRTHKMGVSPLPALRRRAQLRAAIEAFRQRRDLEAAWRTLSAAWAPAFFRQRRPVQRAALKIHVRRYLRTLLPESGFSIQRCTRYSHDTNGARVVSTRTWRKHETLELLGGCAVELRGSDRALLRAGDNDFSLMYSTRRRRTQLWLGPAAFINHGAAPKPFVSSPGGARVQALQDIPPRAEITCFYGDGFFGEGNLGCECRTCERYPKKLRGRPKIPQREPKEFPRGSPKNPQRKLKKSPEGAQNVPRENGGAAPSGPPPQIRTAPDGREAAPGGGRAGRDPPPQPAPPEAPPARQPEAPPSWPPSCPPLTARPPSWARRGRAPGVPARLRVLRQPLPPAGGGPGGAAGGAGDPQTPPQIRPRAAPRPQTVPVRPRQAGGGRPQTGGGRGQGEPPPAEAGGHSGGAGPDAAPPFRALTPPRCGFWGGWTPPTPQIWGVRDEFWGLSCDFGGWTPPVLVSGAEFWGSDPSPFRGQTQIWGLDLNFGVQSPCFVS</sequence>
<dbReference type="InterPro" id="IPR041938">
    <property type="entry name" value="Hist-Lys_N-MTase_N"/>
</dbReference>
<dbReference type="InterPro" id="IPR039977">
    <property type="entry name" value="Suv4-20/Set9"/>
</dbReference>
<dbReference type="Gene3D" id="1.10.10.1700">
    <property type="entry name" value="Histone-lysine N-methyltransferase"/>
    <property type="match status" value="1"/>
</dbReference>
<evidence type="ECO:0000256" key="2">
    <source>
        <dbReference type="ARBA" id="ARBA00004286"/>
    </source>
</evidence>
<dbReference type="PANTHER" id="PTHR12977">
    <property type="entry name" value="SUPPRESSOR OF VARIEGATION 4-20-RELATED"/>
    <property type="match status" value="1"/>
</dbReference>
<dbReference type="SUPFAM" id="SSF82199">
    <property type="entry name" value="SET domain"/>
    <property type="match status" value="1"/>
</dbReference>
<evidence type="ECO:0000256" key="1">
    <source>
        <dbReference type="ARBA" id="ARBA00004123"/>
    </source>
</evidence>
<dbReference type="Gene3D" id="2.170.270.10">
    <property type="entry name" value="SET domain"/>
    <property type="match status" value="1"/>
</dbReference>
<comment type="subcellular location">
    <subcellularLocation>
        <location evidence="2">Chromosome</location>
    </subcellularLocation>
    <subcellularLocation>
        <location evidence="1">Nucleus</location>
    </subcellularLocation>
</comment>
<keyword evidence="5" id="KW-0808">Transferase</keyword>
<organism evidence="10 11">
    <name type="scientific">Catharus ustulatus</name>
    <name type="common">Russet-backed thrush</name>
    <name type="synonym">Hylocichla ustulatus</name>
    <dbReference type="NCBI Taxonomy" id="91951"/>
    <lineage>
        <taxon>Eukaryota</taxon>
        <taxon>Metazoa</taxon>
        <taxon>Chordata</taxon>
        <taxon>Craniata</taxon>
        <taxon>Vertebrata</taxon>
        <taxon>Euteleostomi</taxon>
        <taxon>Archelosauria</taxon>
        <taxon>Archosauria</taxon>
        <taxon>Dinosauria</taxon>
        <taxon>Saurischia</taxon>
        <taxon>Theropoda</taxon>
        <taxon>Coelurosauria</taxon>
        <taxon>Aves</taxon>
        <taxon>Neognathae</taxon>
        <taxon>Neoaves</taxon>
        <taxon>Telluraves</taxon>
        <taxon>Australaves</taxon>
        <taxon>Passeriformes</taxon>
        <taxon>Turdidae</taxon>
        <taxon>Catharus</taxon>
    </lineage>
</organism>
<protein>
    <submittedName>
        <fullName evidence="10">Lysine methyltransferase 5C</fullName>
    </submittedName>
</protein>
<dbReference type="Proteomes" id="UP000694563">
    <property type="component" value="Chromosome 35"/>
</dbReference>
<evidence type="ECO:0000256" key="3">
    <source>
        <dbReference type="ARBA" id="ARBA00022454"/>
    </source>
</evidence>
<evidence type="ECO:0000256" key="7">
    <source>
        <dbReference type="ARBA" id="ARBA00022853"/>
    </source>
</evidence>
<keyword evidence="11" id="KW-1185">Reference proteome</keyword>